<keyword evidence="5" id="KW-0808">Transferase</keyword>
<dbReference type="PANTHER" id="PTHR11675:SF43">
    <property type="entry name" value="POLYPEPTIDE N-ACETYLGALACTOSAMINYLTRANSFERASE 1"/>
    <property type="match status" value="1"/>
</dbReference>
<dbReference type="InterPro" id="IPR001173">
    <property type="entry name" value="Glyco_trans_2-like"/>
</dbReference>
<evidence type="ECO:0000256" key="2">
    <source>
        <dbReference type="ARBA" id="ARBA00022734"/>
    </source>
</evidence>
<evidence type="ECO:0000256" key="5">
    <source>
        <dbReference type="RuleBase" id="RU361242"/>
    </source>
</evidence>
<dbReference type="Pfam" id="PF00535">
    <property type="entry name" value="Glycos_transf_2"/>
    <property type="match status" value="1"/>
</dbReference>
<dbReference type="InterPro" id="IPR000772">
    <property type="entry name" value="Ricin_B_lectin"/>
</dbReference>
<gene>
    <name evidence="7" type="ORF">MAR_006223</name>
</gene>
<dbReference type="SUPFAM" id="SSF53448">
    <property type="entry name" value="Nucleotide-diphospho-sugar transferases"/>
    <property type="match status" value="1"/>
</dbReference>
<accession>A0ABY7DAD7</accession>
<dbReference type="Proteomes" id="UP001164746">
    <property type="component" value="Chromosome 1"/>
</dbReference>
<keyword evidence="8" id="KW-1185">Reference proteome</keyword>
<dbReference type="InterPro" id="IPR035992">
    <property type="entry name" value="Ricin_B-like_lectins"/>
</dbReference>
<proteinExistence type="inferred from homology"/>
<dbReference type="SUPFAM" id="SSF50370">
    <property type="entry name" value="Ricin B-like lectins"/>
    <property type="match status" value="1"/>
</dbReference>
<evidence type="ECO:0000313" key="7">
    <source>
        <dbReference type="EMBL" id="WAQ93752.1"/>
    </source>
</evidence>
<name>A0ABY7DAD7_MYAAR</name>
<feature type="domain" description="Ricin B lectin" evidence="6">
    <location>
        <begin position="373"/>
        <end position="482"/>
    </location>
</feature>
<evidence type="ECO:0000259" key="6">
    <source>
        <dbReference type="SMART" id="SM00458"/>
    </source>
</evidence>
<keyword evidence="5" id="KW-0328">Glycosyltransferase</keyword>
<dbReference type="SMART" id="SM00458">
    <property type="entry name" value="RICIN"/>
    <property type="match status" value="1"/>
</dbReference>
<organism evidence="7 8">
    <name type="scientific">Mya arenaria</name>
    <name type="common">Soft-shell clam</name>
    <dbReference type="NCBI Taxonomy" id="6604"/>
    <lineage>
        <taxon>Eukaryota</taxon>
        <taxon>Metazoa</taxon>
        <taxon>Spiralia</taxon>
        <taxon>Lophotrochozoa</taxon>
        <taxon>Mollusca</taxon>
        <taxon>Bivalvia</taxon>
        <taxon>Autobranchia</taxon>
        <taxon>Heteroconchia</taxon>
        <taxon>Euheterodonta</taxon>
        <taxon>Imparidentia</taxon>
        <taxon>Neoheterodontei</taxon>
        <taxon>Myida</taxon>
        <taxon>Myoidea</taxon>
        <taxon>Myidae</taxon>
        <taxon>Mya</taxon>
    </lineage>
</organism>
<reference evidence="7" key="1">
    <citation type="submission" date="2022-11" db="EMBL/GenBank/DDBJ databases">
        <title>Centuries of genome instability and evolution in soft-shell clam transmissible cancer (bioRxiv).</title>
        <authorList>
            <person name="Hart S.F.M."/>
            <person name="Yonemitsu M.A."/>
            <person name="Giersch R.M."/>
            <person name="Beal B.F."/>
            <person name="Arriagada G."/>
            <person name="Davis B.W."/>
            <person name="Ostrander E.A."/>
            <person name="Goff S.P."/>
            <person name="Metzger M.J."/>
        </authorList>
    </citation>
    <scope>NUCLEOTIDE SEQUENCE</scope>
    <source>
        <strain evidence="7">MELC-2E11</strain>
        <tissue evidence="7">Siphon/mantle</tissue>
    </source>
</reference>
<keyword evidence="4 5" id="KW-1015">Disulfide bond</keyword>
<evidence type="ECO:0000256" key="3">
    <source>
        <dbReference type="ARBA" id="ARBA00023034"/>
    </source>
</evidence>
<dbReference type="Gene3D" id="3.90.550.10">
    <property type="entry name" value="Spore Coat Polysaccharide Biosynthesis Protein SpsA, Chain A"/>
    <property type="match status" value="1"/>
</dbReference>
<protein>
    <recommendedName>
        <fullName evidence="5">Polypeptide N-acetylgalactosaminyltransferase</fullName>
        <ecNumber evidence="5">2.4.1.-</ecNumber>
    </recommendedName>
    <alternativeName>
        <fullName evidence="5">Protein-UDP acetylgalactosaminyltransferase</fullName>
    </alternativeName>
</protein>
<evidence type="ECO:0000313" key="8">
    <source>
        <dbReference type="Proteomes" id="UP001164746"/>
    </source>
</evidence>
<dbReference type="PROSITE" id="PS50231">
    <property type="entry name" value="RICIN_B_LECTIN"/>
    <property type="match status" value="1"/>
</dbReference>
<keyword evidence="2 5" id="KW-0430">Lectin</keyword>
<keyword evidence="3 5" id="KW-0333">Golgi apparatus</keyword>
<dbReference type="EMBL" id="CP111012">
    <property type="protein sequence ID" value="WAQ93752.1"/>
    <property type="molecule type" value="Genomic_DNA"/>
</dbReference>
<evidence type="ECO:0000256" key="1">
    <source>
        <dbReference type="ARBA" id="ARBA00004323"/>
    </source>
</evidence>
<comment type="subcellular location">
    <subcellularLocation>
        <location evidence="1 5">Golgi apparatus membrane</location>
        <topology evidence="1 5">Single-pass type II membrane protein</topology>
    </subcellularLocation>
</comment>
<dbReference type="Pfam" id="PF00652">
    <property type="entry name" value="Ricin_B_lectin"/>
    <property type="match status" value="1"/>
</dbReference>
<dbReference type="Gene3D" id="1.10.8.460">
    <property type="entry name" value="ppGaNTase-T1 linker domain-like"/>
    <property type="match status" value="1"/>
</dbReference>
<sequence length="487" mass="54843">MSLPRFLRRRRLSWKNLTFLAVGACIVYIYSRSDDNDAVVSDDMIKFRRERFERYKNSEGSRVGPGEKGMGVHLTGAEKEKADSLFEKEAFNIIASDKISLERSVKDIRDSGCSALVYPKDLPKASVIVIFHNEAWTPLLRTAHSVVNRSPPEYLHEVILLDDFSDRVGLGQELTDYVAKTWPDGVVRVVRTKERSGLIRARMAGARAATGDVLIFLDSHCEAAPGWIEPILARIKEDRRNVLCPIIDVISDQTLEYSGNGGYQPGGFSWSLHFTWEDIPESSKTGRKYTDPLRSPTMIGGLLAVDRKYFFEIGAYDEGMDVWGGENLELSFRVIKIPMGSTPCDLLKFGWMNTSGCSTCIEETYQERLKCKSFKWYLDNVIPDKFIPDENVQAYGMVFSLSKKGELRREDSCCSSGGGNGDKIALTKCFDDSKQRFTHSRDTGVIKHEASGRCLDIADEQSGGFVHLRDCNGGDSQKWEIEHYLTL</sequence>
<keyword evidence="5" id="KW-0464">Manganese</keyword>
<comment type="pathway">
    <text evidence="5">Protein modification; protein glycosylation.</text>
</comment>
<dbReference type="Gene3D" id="2.80.10.50">
    <property type="match status" value="1"/>
</dbReference>
<dbReference type="PANTHER" id="PTHR11675">
    <property type="entry name" value="N-ACETYLGALACTOSAMINYLTRANSFERASE"/>
    <property type="match status" value="1"/>
</dbReference>
<dbReference type="InterPro" id="IPR029044">
    <property type="entry name" value="Nucleotide-diphossugar_trans"/>
</dbReference>
<comment type="cofactor">
    <cofactor evidence="5">
        <name>Mn(2+)</name>
        <dbReference type="ChEBI" id="CHEBI:29035"/>
    </cofactor>
</comment>
<dbReference type="EC" id="2.4.1.-" evidence="5"/>
<evidence type="ECO:0000256" key="4">
    <source>
        <dbReference type="ARBA" id="ARBA00023157"/>
    </source>
</evidence>
<comment type="similarity">
    <text evidence="5">Belongs to the glycosyltransferase 2 family. GalNAc-T subfamily.</text>
</comment>